<dbReference type="Pfam" id="PF06124">
    <property type="entry name" value="DUF960"/>
    <property type="match status" value="1"/>
</dbReference>
<dbReference type="RefSeq" id="WP_010497267.1">
    <property type="nucleotide sequence ID" value="NZ_JQBK01000003.1"/>
</dbReference>
<protein>
    <submittedName>
        <fullName evidence="1">Uncharacterized protein</fullName>
    </submittedName>
</protein>
<accession>A0A0R2KMN1</accession>
<reference evidence="1 2" key="1">
    <citation type="journal article" date="2015" name="Genome Announc.">
        <title>Expanding the biotechnology potential of lactobacilli through comparative genomics of 213 strains and associated genera.</title>
        <authorList>
            <person name="Sun Z."/>
            <person name="Harris H.M."/>
            <person name="McCann A."/>
            <person name="Guo C."/>
            <person name="Argimon S."/>
            <person name="Zhang W."/>
            <person name="Yang X."/>
            <person name="Jeffery I.B."/>
            <person name="Cooney J.C."/>
            <person name="Kagawa T.F."/>
            <person name="Liu W."/>
            <person name="Song Y."/>
            <person name="Salvetti E."/>
            <person name="Wrobel A."/>
            <person name="Rasinkangas P."/>
            <person name="Parkhill J."/>
            <person name="Rea M.C."/>
            <person name="O'Sullivan O."/>
            <person name="Ritari J."/>
            <person name="Douillard F.P."/>
            <person name="Paul Ross R."/>
            <person name="Yang R."/>
            <person name="Briner A.E."/>
            <person name="Felis G.E."/>
            <person name="de Vos W.M."/>
            <person name="Barrangou R."/>
            <person name="Klaenhammer T.R."/>
            <person name="Caufield P.W."/>
            <person name="Cui Y."/>
            <person name="Zhang H."/>
            <person name="O'Toole P.W."/>
        </authorList>
    </citation>
    <scope>NUCLEOTIDE SEQUENCE [LARGE SCALE GENOMIC DNA]</scope>
    <source>
        <strain evidence="1 2">DSM 15353</strain>
    </source>
</reference>
<name>A0A0R2KMN1_9LACO</name>
<evidence type="ECO:0000313" key="1">
    <source>
        <dbReference type="EMBL" id="KRN88026.1"/>
    </source>
</evidence>
<dbReference type="InterPro" id="IPR009303">
    <property type="entry name" value="DUF960"/>
</dbReference>
<dbReference type="PATRIC" id="fig|89059.3.peg.1266"/>
<evidence type="ECO:0000313" key="2">
    <source>
        <dbReference type="Proteomes" id="UP000051491"/>
    </source>
</evidence>
<dbReference type="Gene3D" id="3.10.450.150">
    <property type="entry name" value="enterococcus faecalis protein"/>
    <property type="match status" value="1"/>
</dbReference>
<gene>
    <name evidence="1" type="ORF">IV43_GL001167</name>
</gene>
<dbReference type="Proteomes" id="UP000051491">
    <property type="component" value="Unassembled WGS sequence"/>
</dbReference>
<dbReference type="AlphaFoldDB" id="A0A0R2KMN1"/>
<dbReference type="EMBL" id="JQBK01000003">
    <property type="protein sequence ID" value="KRN88026.1"/>
    <property type="molecule type" value="Genomic_DNA"/>
</dbReference>
<proteinExistence type="predicted"/>
<organism evidence="1 2">
    <name type="scientific">Ligilactobacillus acidipiscis</name>
    <dbReference type="NCBI Taxonomy" id="89059"/>
    <lineage>
        <taxon>Bacteria</taxon>
        <taxon>Bacillati</taxon>
        <taxon>Bacillota</taxon>
        <taxon>Bacilli</taxon>
        <taxon>Lactobacillales</taxon>
        <taxon>Lactobacillaceae</taxon>
        <taxon>Ligilactobacillus</taxon>
    </lineage>
</organism>
<sequence length="104" mass="12411">MDERTMFSEHKEKYLTRNVKAVVPMLLQLFCWDLIGKKALKGAELDYLQIFEIKQTDEGSEITHRQEQPKFVETYEIPKRKLPELKIWVIDDGEHLTMLLPEDY</sequence>
<dbReference type="OrthoDB" id="1756859at2"/>
<comment type="caution">
    <text evidence="1">The sequence shown here is derived from an EMBL/GenBank/DDBJ whole genome shotgun (WGS) entry which is preliminary data.</text>
</comment>